<dbReference type="RefSeq" id="WP_193838671.1">
    <property type="nucleotide sequence ID" value="NZ_MK569690.1"/>
</dbReference>
<feature type="coiled-coil region" evidence="1">
    <location>
        <begin position="499"/>
        <end position="526"/>
    </location>
</feature>
<keyword evidence="1" id="KW-0175">Coiled coil</keyword>
<feature type="coiled-coil region" evidence="1">
    <location>
        <begin position="390"/>
        <end position="456"/>
    </location>
</feature>
<geneLocation type="plasmid" evidence="3">
    <name>pMG4_1215</name>
</geneLocation>
<dbReference type="AlphaFoldDB" id="A0A7L7TGI9"/>
<evidence type="ECO:0000256" key="2">
    <source>
        <dbReference type="SAM" id="MobiDB-lite"/>
    </source>
</evidence>
<dbReference type="SUPFAM" id="SSF90257">
    <property type="entry name" value="Myosin rod fragments"/>
    <property type="match status" value="1"/>
</dbReference>
<evidence type="ECO:0000313" key="3">
    <source>
        <dbReference type="EMBL" id="QOC74147.1"/>
    </source>
</evidence>
<feature type="region of interest" description="Disordered" evidence="2">
    <location>
        <begin position="532"/>
        <end position="561"/>
    </location>
</feature>
<organism evidence="3">
    <name type="scientific">Pseudomonas syringae pv. actinidiae</name>
    <dbReference type="NCBI Taxonomy" id="103796"/>
    <lineage>
        <taxon>Bacteria</taxon>
        <taxon>Pseudomonadati</taxon>
        <taxon>Pseudomonadota</taxon>
        <taxon>Gammaproteobacteria</taxon>
        <taxon>Pseudomonadales</taxon>
        <taxon>Pseudomonadaceae</taxon>
        <taxon>Pseudomonas</taxon>
        <taxon>Pseudomonas syringae</taxon>
    </lineage>
</organism>
<sequence length="561" mass="61975">MQSNFSLSDADVRRLVDDAQHSLNIDLLRSHIYRFVSLRKEMAVAIHNAAQERSDLVRIVETANKVLTEDRSTGLLSLLDRKGLISGHREKLRVQLQTNKQLAEQNADFRQRLSASQHSAAPTQALREQVTKLTTQLTNLTARHEQALQDLEQVQHEKAVSPSFEPVSAPAAGQSEDLLAKVAQQADEIERLQNELNGVRGALNERRQNELAVAVTTQAAETPELEKIQTMFRDQVSGYLAENLQLSQALRTNKEALETLTSSLRHVEGLLEAASQTNTESSLTIQDLRSQITTAEGLIHQLQEDLVARDNTIGQLQAEILKSQQELTLAQKNESQLKEQLSAAQGTIADQSGRIDALTLNQGNLSEQVVKLTQQNGESEQQVQSLQHCIQQHIDQIEGIQRQLDETVTNWQNQQSASTEELAQRDELISGQRAEMAALEASKSALERTVIALTENTQNLVQVKQALEGALKANSTERRRITSLAKDTALDLCSALQANKALKSQVNDLQATVNELNSRLQTASKVIHFAGPASRREAPAEEVPTFVEESSIEHSGPGNSM</sequence>
<protein>
    <submittedName>
        <fullName evidence="3">Golgin subfamily A member 2-like protein</fullName>
    </submittedName>
</protein>
<accession>A0A7L7TGI9</accession>
<dbReference type="Gene3D" id="1.10.287.1490">
    <property type="match status" value="1"/>
</dbReference>
<name>A0A7L7TGI9_PSESF</name>
<reference evidence="3" key="1">
    <citation type="submission" date="2019-02" db="EMBL/GenBank/DDBJ databases">
        <authorList>
            <person name="Taiaroa G."/>
            <person name="Butler M."/>
            <person name="Lamont I."/>
            <person name="Black M."/>
            <person name="Poulter J."/>
            <person name="Zhao M."/>
            <person name="Poulter R."/>
        </authorList>
    </citation>
    <scope>NUCLEOTIDE SEQUENCE</scope>
    <source>
        <strain evidence="3">1215</strain>
        <plasmid evidence="3">pMG4_1215</plasmid>
    </source>
</reference>
<feature type="coiled-coil region" evidence="1">
    <location>
        <begin position="285"/>
        <end position="340"/>
    </location>
</feature>
<proteinExistence type="predicted"/>
<evidence type="ECO:0000256" key="1">
    <source>
        <dbReference type="SAM" id="Coils"/>
    </source>
</evidence>
<dbReference type="EMBL" id="MK569690">
    <property type="protein sequence ID" value="QOC74147.1"/>
    <property type="molecule type" value="Genomic_DNA"/>
</dbReference>
<feature type="coiled-coil region" evidence="1">
    <location>
        <begin position="123"/>
        <end position="209"/>
    </location>
</feature>
<keyword evidence="3" id="KW-0614">Plasmid</keyword>